<evidence type="ECO:0000313" key="2">
    <source>
        <dbReference type="EMBL" id="RVD88998.1"/>
    </source>
</evidence>
<feature type="chain" id="PRO_5019295185" description="Ubiquitin 3 binding protein But2 C-terminal domain-containing protein" evidence="1">
    <location>
        <begin position="19"/>
        <end position="164"/>
    </location>
</feature>
<feature type="signal peptide" evidence="1">
    <location>
        <begin position="1"/>
        <end position="18"/>
    </location>
</feature>
<dbReference type="AlphaFoldDB" id="A0A437AD24"/>
<dbReference type="OrthoDB" id="5295782at2759"/>
<proteinExistence type="predicted"/>
<dbReference type="RefSeq" id="XP_067494542.1">
    <property type="nucleotide sequence ID" value="XM_067630951.1"/>
</dbReference>
<name>A0A437AD24_ARTFL</name>
<sequence length="164" mass="17910">MISSTLLSLLALSTVACAATVELKGFIGIKPQNEALGGYYVGYGGIRFRIMKNTKPLKFDGEDITEYVILPPVEQIPMTAPGQPKFHMCVKKSDFENCSGDAEFEGKVNPAHWGYSGSTLNLDDLQPGSVYEPVDVYLLGYQEPHNKKVKLSILVHETGSIARG</sequence>
<dbReference type="VEuPathDB" id="FungiDB:DFL_000022"/>
<reference evidence="2 3" key="1">
    <citation type="submission" date="2019-01" db="EMBL/GenBank/DDBJ databases">
        <title>Intercellular communication is required for trap formation in the nematode-trapping fungus Duddingtonia flagrans.</title>
        <authorList>
            <person name="Youssar L."/>
            <person name="Wernet V."/>
            <person name="Hensel N."/>
            <person name="Hildebrandt H.-G."/>
            <person name="Fischer R."/>
        </authorList>
    </citation>
    <scope>NUCLEOTIDE SEQUENCE [LARGE SCALE GENOMIC DNA]</scope>
    <source>
        <strain evidence="2 3">CBS H-5679</strain>
    </source>
</reference>
<evidence type="ECO:0000313" key="3">
    <source>
        <dbReference type="Proteomes" id="UP000283090"/>
    </source>
</evidence>
<gene>
    <name evidence="2" type="ORF">DFL_000022</name>
</gene>
<protein>
    <recommendedName>
        <fullName evidence="4">Ubiquitin 3 binding protein But2 C-terminal domain-containing protein</fullName>
    </recommendedName>
</protein>
<keyword evidence="3" id="KW-1185">Reference proteome</keyword>
<keyword evidence="1" id="KW-0732">Signal</keyword>
<accession>A0A437AD24</accession>
<organism evidence="2 3">
    <name type="scientific">Arthrobotrys flagrans</name>
    <name type="common">Nematode-trapping fungus</name>
    <name type="synonym">Trichothecium flagrans</name>
    <dbReference type="NCBI Taxonomy" id="97331"/>
    <lineage>
        <taxon>Eukaryota</taxon>
        <taxon>Fungi</taxon>
        <taxon>Dikarya</taxon>
        <taxon>Ascomycota</taxon>
        <taxon>Pezizomycotina</taxon>
        <taxon>Orbiliomycetes</taxon>
        <taxon>Orbiliales</taxon>
        <taxon>Orbiliaceae</taxon>
        <taxon>Arthrobotrys</taxon>
    </lineage>
</organism>
<evidence type="ECO:0000256" key="1">
    <source>
        <dbReference type="SAM" id="SignalP"/>
    </source>
</evidence>
<dbReference type="EMBL" id="SAEB01000001">
    <property type="protein sequence ID" value="RVD88998.1"/>
    <property type="molecule type" value="Genomic_DNA"/>
</dbReference>
<dbReference type="Proteomes" id="UP000283090">
    <property type="component" value="Unassembled WGS sequence"/>
</dbReference>
<comment type="caution">
    <text evidence="2">The sequence shown here is derived from an EMBL/GenBank/DDBJ whole genome shotgun (WGS) entry which is preliminary data.</text>
</comment>
<dbReference type="GeneID" id="93582333"/>
<evidence type="ECO:0008006" key="4">
    <source>
        <dbReference type="Google" id="ProtNLM"/>
    </source>
</evidence>